<reference evidence="10 11" key="1">
    <citation type="submission" date="2019-07" db="EMBL/GenBank/DDBJ databases">
        <title>Genome assembly of Bacillus simplex strain GGC-P6A.</title>
        <authorList>
            <person name="Jennings M.E."/>
            <person name="Barton H.A."/>
        </authorList>
    </citation>
    <scope>NUCLEOTIDE SEQUENCE [LARGE SCALE GENOMIC DNA]</scope>
    <source>
        <strain evidence="10 11">GGC-P6A</strain>
    </source>
</reference>
<evidence type="ECO:0000256" key="5">
    <source>
        <dbReference type="ARBA" id="ARBA00023136"/>
    </source>
</evidence>
<dbReference type="NCBIfam" id="TIGR02887">
    <property type="entry name" value="spore_ger_x_C"/>
    <property type="match status" value="1"/>
</dbReference>
<keyword evidence="5" id="KW-0472">Membrane</keyword>
<evidence type="ECO:0000259" key="8">
    <source>
        <dbReference type="Pfam" id="PF05504"/>
    </source>
</evidence>
<comment type="subcellular location">
    <subcellularLocation>
        <location evidence="1">Membrane</location>
        <topology evidence="1">Lipid-anchor</topology>
    </subcellularLocation>
</comment>
<evidence type="ECO:0000256" key="4">
    <source>
        <dbReference type="ARBA" id="ARBA00022729"/>
    </source>
</evidence>
<dbReference type="InterPro" id="IPR038501">
    <property type="entry name" value="Spore_GerAC_C_sf"/>
</dbReference>
<dbReference type="InterPro" id="IPR046953">
    <property type="entry name" value="Spore_GerAC-like_C"/>
</dbReference>
<feature type="domain" description="Spore germination GerAC-like C-terminal" evidence="8">
    <location>
        <begin position="226"/>
        <end position="383"/>
    </location>
</feature>
<evidence type="ECO:0000256" key="7">
    <source>
        <dbReference type="ARBA" id="ARBA00023288"/>
    </source>
</evidence>
<dbReference type="PROSITE" id="PS51257">
    <property type="entry name" value="PROKAR_LIPOPROTEIN"/>
    <property type="match status" value="1"/>
</dbReference>
<dbReference type="EMBL" id="VNKI01000002">
    <property type="protein sequence ID" value="TVX82750.1"/>
    <property type="molecule type" value="Genomic_DNA"/>
</dbReference>
<proteinExistence type="inferred from homology"/>
<evidence type="ECO:0000313" key="11">
    <source>
        <dbReference type="Proteomes" id="UP000317770"/>
    </source>
</evidence>
<dbReference type="InterPro" id="IPR008844">
    <property type="entry name" value="Spore_GerAC-like"/>
</dbReference>
<dbReference type="Gene3D" id="3.30.300.210">
    <property type="entry name" value="Nutrient germinant receptor protein C, domain 3"/>
    <property type="match status" value="1"/>
</dbReference>
<evidence type="ECO:0000256" key="6">
    <source>
        <dbReference type="ARBA" id="ARBA00023139"/>
    </source>
</evidence>
<comment type="similarity">
    <text evidence="2">Belongs to the GerABKC lipoprotein family.</text>
</comment>
<protein>
    <submittedName>
        <fullName evidence="10">Ger(X)C family spore germination protein</fullName>
    </submittedName>
</protein>
<evidence type="ECO:0000256" key="1">
    <source>
        <dbReference type="ARBA" id="ARBA00004635"/>
    </source>
</evidence>
<dbReference type="Proteomes" id="UP000317770">
    <property type="component" value="Unassembled WGS sequence"/>
</dbReference>
<dbReference type="GO" id="GO:0009847">
    <property type="term" value="P:spore germination"/>
    <property type="evidence" value="ECO:0007669"/>
    <property type="project" value="InterPro"/>
</dbReference>
<keyword evidence="3" id="KW-0309">Germination</keyword>
<gene>
    <name evidence="10" type="ORF">FQP34_03885</name>
</gene>
<evidence type="ECO:0000256" key="3">
    <source>
        <dbReference type="ARBA" id="ARBA00022544"/>
    </source>
</evidence>
<feature type="domain" description="Spore germination protein N-terminal" evidence="9">
    <location>
        <begin position="32"/>
        <end position="206"/>
    </location>
</feature>
<dbReference type="PANTHER" id="PTHR35789:SF1">
    <property type="entry name" value="SPORE GERMINATION PROTEIN B3"/>
    <property type="match status" value="1"/>
</dbReference>
<comment type="caution">
    <text evidence="10">The sequence shown here is derived from an EMBL/GenBank/DDBJ whole genome shotgun (WGS) entry which is preliminary data.</text>
</comment>
<evidence type="ECO:0000313" key="10">
    <source>
        <dbReference type="EMBL" id="TVX82750.1"/>
    </source>
</evidence>
<keyword evidence="4" id="KW-0732">Signal</keyword>
<dbReference type="Pfam" id="PF05504">
    <property type="entry name" value="Spore_GerAC"/>
    <property type="match status" value="1"/>
</dbReference>
<dbReference type="InterPro" id="IPR057336">
    <property type="entry name" value="GerAC_N"/>
</dbReference>
<dbReference type="Pfam" id="PF25198">
    <property type="entry name" value="Spore_GerAC_N"/>
    <property type="match status" value="1"/>
</dbReference>
<dbReference type="PANTHER" id="PTHR35789">
    <property type="entry name" value="SPORE GERMINATION PROTEIN B3"/>
    <property type="match status" value="1"/>
</dbReference>
<accession>A0A8B5Y2F6</accession>
<organism evidence="10 11">
    <name type="scientific">Peribacillus simplex</name>
    <dbReference type="NCBI Taxonomy" id="1478"/>
    <lineage>
        <taxon>Bacteria</taxon>
        <taxon>Bacillati</taxon>
        <taxon>Bacillota</taxon>
        <taxon>Bacilli</taxon>
        <taxon>Bacillales</taxon>
        <taxon>Bacillaceae</taxon>
        <taxon>Peribacillus</taxon>
    </lineage>
</organism>
<dbReference type="GO" id="GO:0016020">
    <property type="term" value="C:membrane"/>
    <property type="evidence" value="ECO:0007669"/>
    <property type="project" value="UniProtKB-SubCell"/>
</dbReference>
<keyword evidence="6" id="KW-0564">Palmitate</keyword>
<keyword evidence="7" id="KW-0449">Lipoprotein</keyword>
<sequence>MIRPERSSKAMFRFCKLLLTIPLILLLSGCWDEKTIQDFHYITAMGIDYKDGEYIVYAQLVDFAAVAKTEAKPTENPPVYVGKQKARSISLAVNQLMRNTQQALYIGHISTFVISENVLKQQSTEIVDYIYRNQLLRYSANIFATKSSLDELFSINGYFNLSPLYTTLYLPEDVYRNRSYIEPITVQRYYSNQREKASTTILPSITWNEKVWKEKDKNRKSLYMDGAFVIYYKVSQPWFSEKELSGVRWLTKRTNKTPVSINMNKQDIYASFSHPHSKVKPVFKDGKYKFDISVDVSGKILGLDTQMEIEKIKQKFENEIKKEIQTSFETGIQKNADPLSLGKILYIKETKYWQKNHIKEPKDYLDKNSIHDINVKVHILNTGGLEAKPLE</sequence>
<name>A0A8B5Y2F6_9BACI</name>
<dbReference type="AlphaFoldDB" id="A0A8B5Y2F6"/>
<evidence type="ECO:0000256" key="2">
    <source>
        <dbReference type="ARBA" id="ARBA00007886"/>
    </source>
</evidence>
<evidence type="ECO:0000259" key="9">
    <source>
        <dbReference type="Pfam" id="PF25198"/>
    </source>
</evidence>